<keyword evidence="2" id="KW-1185">Reference proteome</keyword>
<gene>
    <name evidence="1" type="ORF">GCM10007852_25520</name>
</gene>
<organism evidence="1 2">
    <name type="scientific">Agaribacter marinus</name>
    <dbReference type="NCBI Taxonomy" id="1431249"/>
    <lineage>
        <taxon>Bacteria</taxon>
        <taxon>Pseudomonadati</taxon>
        <taxon>Pseudomonadota</taxon>
        <taxon>Gammaproteobacteria</taxon>
        <taxon>Alteromonadales</taxon>
        <taxon>Alteromonadaceae</taxon>
        <taxon>Agaribacter</taxon>
    </lineage>
</organism>
<sequence>MDYLKEENVLGAFHEYEKVASSFKKYCSILCDEANVDTIYGKNDTISSKSSRLTFD</sequence>
<accession>A0AA37WKI8</accession>
<dbReference type="EMBL" id="BSOT01000006">
    <property type="protein sequence ID" value="GLR71644.1"/>
    <property type="molecule type" value="Genomic_DNA"/>
</dbReference>
<reference evidence="1" key="1">
    <citation type="journal article" date="2014" name="Int. J. Syst. Evol. Microbiol.">
        <title>Complete genome sequence of Corynebacterium casei LMG S-19264T (=DSM 44701T), isolated from a smear-ripened cheese.</title>
        <authorList>
            <consortium name="US DOE Joint Genome Institute (JGI-PGF)"/>
            <person name="Walter F."/>
            <person name="Albersmeier A."/>
            <person name="Kalinowski J."/>
            <person name="Ruckert C."/>
        </authorList>
    </citation>
    <scope>NUCLEOTIDE SEQUENCE</scope>
    <source>
        <strain evidence="1">NBRC 110023</strain>
    </source>
</reference>
<name>A0AA37WKI8_9ALTE</name>
<proteinExistence type="predicted"/>
<dbReference type="AlphaFoldDB" id="A0AA37WKI8"/>
<evidence type="ECO:0000313" key="1">
    <source>
        <dbReference type="EMBL" id="GLR71644.1"/>
    </source>
</evidence>
<reference evidence="1" key="2">
    <citation type="submission" date="2023-01" db="EMBL/GenBank/DDBJ databases">
        <title>Draft genome sequence of Agaribacter marinus strain NBRC 110023.</title>
        <authorList>
            <person name="Sun Q."/>
            <person name="Mori K."/>
        </authorList>
    </citation>
    <scope>NUCLEOTIDE SEQUENCE</scope>
    <source>
        <strain evidence="1">NBRC 110023</strain>
    </source>
</reference>
<protein>
    <submittedName>
        <fullName evidence="1">Uncharacterized protein</fullName>
    </submittedName>
</protein>
<evidence type="ECO:0000313" key="2">
    <source>
        <dbReference type="Proteomes" id="UP001156601"/>
    </source>
</evidence>
<dbReference type="Proteomes" id="UP001156601">
    <property type="component" value="Unassembled WGS sequence"/>
</dbReference>
<comment type="caution">
    <text evidence="1">The sequence shown here is derived from an EMBL/GenBank/DDBJ whole genome shotgun (WGS) entry which is preliminary data.</text>
</comment>